<protein>
    <recommendedName>
        <fullName evidence="3">Fibronectin type III-like domain-containing protein</fullName>
    </recommendedName>
</protein>
<dbReference type="InterPro" id="IPR013783">
    <property type="entry name" value="Ig-like_fold"/>
</dbReference>
<feature type="non-terminal residue" evidence="4">
    <location>
        <position position="1"/>
    </location>
</feature>
<dbReference type="Gene3D" id="2.60.40.10">
    <property type="entry name" value="Immunoglobulins"/>
    <property type="match status" value="1"/>
</dbReference>
<evidence type="ECO:0000259" key="3">
    <source>
        <dbReference type="SMART" id="SM01217"/>
    </source>
</evidence>
<dbReference type="Gene3D" id="3.40.50.1700">
    <property type="entry name" value="Glycoside hydrolase family 3 C-terminal domain"/>
    <property type="match status" value="1"/>
</dbReference>
<reference evidence="4" key="1">
    <citation type="journal article" date="2014" name="Front. Microbiol.">
        <title>High frequency of phylogenetically diverse reductive dehalogenase-homologous genes in deep subseafloor sedimentary metagenomes.</title>
        <authorList>
            <person name="Kawai M."/>
            <person name="Futagami T."/>
            <person name="Toyoda A."/>
            <person name="Takaki Y."/>
            <person name="Nishi S."/>
            <person name="Hori S."/>
            <person name="Arai W."/>
            <person name="Tsubouchi T."/>
            <person name="Morono Y."/>
            <person name="Uchiyama I."/>
            <person name="Ito T."/>
            <person name="Fujiyama A."/>
            <person name="Inagaki F."/>
            <person name="Takami H."/>
        </authorList>
    </citation>
    <scope>NUCLEOTIDE SEQUENCE</scope>
    <source>
        <strain evidence="4">Expedition CK06-06</strain>
    </source>
</reference>
<dbReference type="AlphaFoldDB" id="X1JVF2"/>
<dbReference type="FunFam" id="2.60.40.10:FF:000495">
    <property type="entry name" value="Periplasmic beta-glucosidase"/>
    <property type="match status" value="1"/>
</dbReference>
<dbReference type="PANTHER" id="PTHR42715">
    <property type="entry name" value="BETA-GLUCOSIDASE"/>
    <property type="match status" value="1"/>
</dbReference>
<dbReference type="Pfam" id="PF01915">
    <property type="entry name" value="Glyco_hydro_3_C"/>
    <property type="match status" value="1"/>
</dbReference>
<dbReference type="InterPro" id="IPR036881">
    <property type="entry name" value="Glyco_hydro_3_C_sf"/>
</dbReference>
<name>X1JVF2_9ZZZZ</name>
<dbReference type="SUPFAM" id="SSF52279">
    <property type="entry name" value="Beta-D-glucan exohydrolase, C-terminal domain"/>
    <property type="match status" value="1"/>
</dbReference>
<feature type="domain" description="Fibronectin type III-like" evidence="3">
    <location>
        <begin position="117"/>
        <end position="187"/>
    </location>
</feature>
<evidence type="ECO:0000256" key="1">
    <source>
        <dbReference type="ARBA" id="ARBA00005336"/>
    </source>
</evidence>
<dbReference type="GO" id="GO:0008422">
    <property type="term" value="F:beta-glucosidase activity"/>
    <property type="evidence" value="ECO:0007669"/>
    <property type="project" value="TreeGrafter"/>
</dbReference>
<accession>X1JVF2</accession>
<dbReference type="InterPro" id="IPR002772">
    <property type="entry name" value="Glyco_hydro_3_C"/>
</dbReference>
<comment type="similarity">
    <text evidence="1">Belongs to the glycosyl hydrolase 3 family.</text>
</comment>
<dbReference type="InterPro" id="IPR026891">
    <property type="entry name" value="Fn3-like"/>
</dbReference>
<keyword evidence="2" id="KW-0378">Hydrolase</keyword>
<proteinExistence type="inferred from homology"/>
<dbReference type="EMBL" id="BARU01032676">
    <property type="protein sequence ID" value="GAH73768.1"/>
    <property type="molecule type" value="Genomic_DNA"/>
</dbReference>
<dbReference type="InterPro" id="IPR050288">
    <property type="entry name" value="Cellulose_deg_GH3"/>
</dbReference>
<organism evidence="4">
    <name type="scientific">marine sediment metagenome</name>
    <dbReference type="NCBI Taxonomy" id="412755"/>
    <lineage>
        <taxon>unclassified sequences</taxon>
        <taxon>metagenomes</taxon>
        <taxon>ecological metagenomes</taxon>
    </lineage>
</organism>
<sequence>PWSKENIPAILHVTQSSQELGNAVADILFGVESPAGRLVQTWSASIDHLLPILDYNIRNGRTYMYDRNEPLFAFGHGLSYTSFEYSKLEMNQATIKDGDVVNISLNVKNAGSINSDEVIQLYVSFPDSKIERPVKELKGFKRVHIPAGESITVTIPLTADKLKYWNKEKHDFVLEKGQLQLMVGASSEDIRLTGTIEAK</sequence>
<dbReference type="Pfam" id="PF14310">
    <property type="entry name" value="Fn3-like"/>
    <property type="match status" value="1"/>
</dbReference>
<dbReference type="PANTHER" id="PTHR42715:SF10">
    <property type="entry name" value="BETA-GLUCOSIDASE"/>
    <property type="match status" value="1"/>
</dbReference>
<dbReference type="SMART" id="SM01217">
    <property type="entry name" value="Fn3_like"/>
    <property type="match status" value="1"/>
</dbReference>
<comment type="caution">
    <text evidence="4">The sequence shown here is derived from an EMBL/GenBank/DDBJ whole genome shotgun (WGS) entry which is preliminary data.</text>
</comment>
<evidence type="ECO:0000256" key="2">
    <source>
        <dbReference type="ARBA" id="ARBA00022801"/>
    </source>
</evidence>
<gene>
    <name evidence="4" type="ORF">S03H2_51502</name>
</gene>
<dbReference type="GO" id="GO:0009251">
    <property type="term" value="P:glucan catabolic process"/>
    <property type="evidence" value="ECO:0007669"/>
    <property type="project" value="TreeGrafter"/>
</dbReference>
<evidence type="ECO:0000313" key="4">
    <source>
        <dbReference type="EMBL" id="GAH73768.1"/>
    </source>
</evidence>